<dbReference type="STRING" id="27835.A0A158QZC4"/>
<comment type="similarity">
    <text evidence="1">Belongs to the cytochrome P450 family.</text>
</comment>
<keyword evidence="4" id="KW-0503">Monooxygenase</keyword>
<evidence type="ECO:0000256" key="4">
    <source>
        <dbReference type="ARBA" id="ARBA00023033"/>
    </source>
</evidence>
<sequence length="203" mass="23080">MMLLAPLIALVVFALVYHFYWKRRGLPPGSFKQRAVEFRVTSSIFHLMSTFPSIGYEAFRIWKQKYGRCFTFWMGPRPAVVLADYELIKDTIVKDGAAYTGRMENPFSRTVRGGNYGIIESSGALWQQHRRFALHVFRDFGMGKDVMEERVLVEVSDLLRKCAESRGSPINLRSHIDAAVGSVINGLLFGYRFDEVSAAIKNG</sequence>
<keyword evidence="2" id="KW-0479">Metal-binding</keyword>
<dbReference type="GO" id="GO:0005737">
    <property type="term" value="C:cytoplasm"/>
    <property type="evidence" value="ECO:0007669"/>
    <property type="project" value="TreeGrafter"/>
</dbReference>
<evidence type="ECO:0000256" key="2">
    <source>
        <dbReference type="ARBA" id="ARBA00022723"/>
    </source>
</evidence>
<dbReference type="PANTHER" id="PTHR24300">
    <property type="entry name" value="CYTOCHROME P450 508A4-RELATED"/>
    <property type="match status" value="1"/>
</dbReference>
<dbReference type="GO" id="GO:0006805">
    <property type="term" value="P:xenobiotic metabolic process"/>
    <property type="evidence" value="ECO:0007669"/>
    <property type="project" value="TreeGrafter"/>
</dbReference>
<dbReference type="PANTHER" id="PTHR24300:SF375">
    <property type="entry name" value="CYTOCHROME P450 FAMILY"/>
    <property type="match status" value="1"/>
</dbReference>
<reference evidence="7" key="1">
    <citation type="submission" date="2016-04" db="UniProtKB">
        <authorList>
            <consortium name="WormBaseParasite"/>
        </authorList>
    </citation>
    <scope>IDENTIFICATION</scope>
</reference>
<dbReference type="InterPro" id="IPR001128">
    <property type="entry name" value="Cyt_P450"/>
</dbReference>
<protein>
    <submittedName>
        <fullName evidence="7">Cytochrome P450</fullName>
    </submittedName>
</protein>
<keyword evidence="6" id="KW-1185">Reference proteome</keyword>
<keyword evidence="4" id="KW-0560">Oxidoreductase</keyword>
<dbReference type="GO" id="GO:0005506">
    <property type="term" value="F:iron ion binding"/>
    <property type="evidence" value="ECO:0007669"/>
    <property type="project" value="InterPro"/>
</dbReference>
<dbReference type="PRINTS" id="PR00463">
    <property type="entry name" value="EP450I"/>
</dbReference>
<dbReference type="Proteomes" id="UP000271162">
    <property type="component" value="Unassembled WGS sequence"/>
</dbReference>
<gene>
    <name evidence="5" type="ORF">NBR_LOCUS9886</name>
</gene>
<dbReference type="EMBL" id="UYSL01020218">
    <property type="protein sequence ID" value="VDL73475.1"/>
    <property type="molecule type" value="Genomic_DNA"/>
</dbReference>
<evidence type="ECO:0000313" key="7">
    <source>
        <dbReference type="WBParaSite" id="NBR_0000988501-mRNA-1"/>
    </source>
</evidence>
<proteinExistence type="inferred from homology"/>
<keyword evidence="3" id="KW-0408">Iron</keyword>
<accession>A0A158QZC4</accession>
<reference evidence="5 6" key="2">
    <citation type="submission" date="2018-11" db="EMBL/GenBank/DDBJ databases">
        <authorList>
            <consortium name="Pathogen Informatics"/>
        </authorList>
    </citation>
    <scope>NUCLEOTIDE SEQUENCE [LARGE SCALE GENOMIC DNA]</scope>
</reference>
<evidence type="ECO:0000256" key="3">
    <source>
        <dbReference type="ARBA" id="ARBA00023004"/>
    </source>
</evidence>
<dbReference type="InterPro" id="IPR050182">
    <property type="entry name" value="Cytochrome_P450_fam2"/>
</dbReference>
<dbReference type="InterPro" id="IPR002401">
    <property type="entry name" value="Cyt_P450_E_grp-I"/>
</dbReference>
<dbReference type="SUPFAM" id="SSF48264">
    <property type="entry name" value="Cytochrome P450"/>
    <property type="match status" value="1"/>
</dbReference>
<dbReference type="Pfam" id="PF00067">
    <property type="entry name" value="p450"/>
    <property type="match status" value="1"/>
</dbReference>
<dbReference type="InterPro" id="IPR036396">
    <property type="entry name" value="Cyt_P450_sf"/>
</dbReference>
<evidence type="ECO:0000256" key="1">
    <source>
        <dbReference type="ARBA" id="ARBA00010617"/>
    </source>
</evidence>
<organism evidence="7">
    <name type="scientific">Nippostrongylus brasiliensis</name>
    <name type="common">Rat hookworm</name>
    <dbReference type="NCBI Taxonomy" id="27835"/>
    <lineage>
        <taxon>Eukaryota</taxon>
        <taxon>Metazoa</taxon>
        <taxon>Ecdysozoa</taxon>
        <taxon>Nematoda</taxon>
        <taxon>Chromadorea</taxon>
        <taxon>Rhabditida</taxon>
        <taxon>Rhabditina</taxon>
        <taxon>Rhabditomorpha</taxon>
        <taxon>Strongyloidea</taxon>
        <taxon>Heligmosomidae</taxon>
        <taxon>Nippostrongylus</taxon>
    </lineage>
</organism>
<evidence type="ECO:0000313" key="5">
    <source>
        <dbReference type="EMBL" id="VDL73475.1"/>
    </source>
</evidence>
<dbReference type="WBParaSite" id="NBR_0000988501-mRNA-1">
    <property type="protein sequence ID" value="NBR_0000988501-mRNA-1"/>
    <property type="gene ID" value="NBR_0000988501"/>
</dbReference>
<evidence type="ECO:0000313" key="6">
    <source>
        <dbReference type="Proteomes" id="UP000271162"/>
    </source>
</evidence>
<dbReference type="GO" id="GO:0020037">
    <property type="term" value="F:heme binding"/>
    <property type="evidence" value="ECO:0007669"/>
    <property type="project" value="InterPro"/>
</dbReference>
<dbReference type="Gene3D" id="1.10.630.10">
    <property type="entry name" value="Cytochrome P450"/>
    <property type="match status" value="1"/>
</dbReference>
<dbReference type="GO" id="GO:0006082">
    <property type="term" value="P:organic acid metabolic process"/>
    <property type="evidence" value="ECO:0007669"/>
    <property type="project" value="TreeGrafter"/>
</dbReference>
<dbReference type="GO" id="GO:0016712">
    <property type="term" value="F:oxidoreductase activity, acting on paired donors, with incorporation or reduction of molecular oxygen, reduced flavin or flavoprotein as one donor, and incorporation of one atom of oxygen"/>
    <property type="evidence" value="ECO:0007669"/>
    <property type="project" value="TreeGrafter"/>
</dbReference>
<dbReference type="AlphaFoldDB" id="A0A158QZC4"/>
<name>A0A158QZC4_NIPBR</name>
<dbReference type="OMA" id="ISEHAKW"/>